<accession>A0A409WJY3</accession>
<evidence type="ECO:0000313" key="3">
    <source>
        <dbReference type="EMBL" id="PPQ78825.1"/>
    </source>
</evidence>
<organism evidence="3 4">
    <name type="scientific">Gymnopilus dilepis</name>
    <dbReference type="NCBI Taxonomy" id="231916"/>
    <lineage>
        <taxon>Eukaryota</taxon>
        <taxon>Fungi</taxon>
        <taxon>Dikarya</taxon>
        <taxon>Basidiomycota</taxon>
        <taxon>Agaricomycotina</taxon>
        <taxon>Agaricomycetes</taxon>
        <taxon>Agaricomycetidae</taxon>
        <taxon>Agaricales</taxon>
        <taxon>Agaricineae</taxon>
        <taxon>Hymenogastraceae</taxon>
        <taxon>Gymnopilus</taxon>
    </lineage>
</organism>
<sequence length="583" mass="60520">MDGSPRPETRPPTDSTSPTLSTSTTLAQGPSSALHQPTSNASLAALLSEAYRESETLRRELAQARKRAEKSERIFQILHIADVPTSPPPGGAGASTTSTGAGGVNGDQTPTKHAQQLKAVIDEYEERLARAEAARDEAELRRREVLEGWDKLEQYLSQLDISARDARLTFRSYVAQQDASADGHRAPLRFPSPATSPYLALPHPPGSSSSIGGGIMGPPSSSGGGGLRPTRHHHAGSGSSSSARGGGQTQTVAFPLPPHPNPTPTSAHPPLGSAGGVGTGARRPRTPSIDSLHGAAQPPSKRARGAAGDDYRAREPRAAYSESYIQSGPVPADRYQQAQLQHQHYPLLPAPGSSQSQSQAQGQQTQPRPGIAEPRIIDRKYRSSSLISSAHPQHGSSHAHVGHGHTGHGGHGHGHHTGRPGSPGHSRSGSQSSSSSMDLDEMLLKTATGEELAHAGASANGNGNGNGRLLPADHPGIQYSNSRRRLERDADGSLTINTSSSANPYPPNAQSQPASAYPNTAQSASGSMRNITGAGAGAQGQQGVQAQGSQAQVYTTHVFAPVVTGAPTKKSKYPNTAVGAGGE</sequence>
<feature type="compositionally biased region" description="Polar residues" evidence="2">
    <location>
        <begin position="27"/>
        <end position="40"/>
    </location>
</feature>
<dbReference type="InParanoid" id="A0A409WJY3"/>
<feature type="region of interest" description="Disordered" evidence="2">
    <location>
        <begin position="346"/>
        <end position="551"/>
    </location>
</feature>
<name>A0A409WJY3_9AGAR</name>
<feature type="compositionally biased region" description="Low complexity" evidence="2">
    <location>
        <begin position="419"/>
        <end position="436"/>
    </location>
</feature>
<evidence type="ECO:0000256" key="1">
    <source>
        <dbReference type="SAM" id="Coils"/>
    </source>
</evidence>
<dbReference type="Proteomes" id="UP000284706">
    <property type="component" value="Unassembled WGS sequence"/>
</dbReference>
<feature type="coiled-coil region" evidence="1">
    <location>
        <begin position="114"/>
        <end position="148"/>
    </location>
</feature>
<feature type="region of interest" description="Disordered" evidence="2">
    <location>
        <begin position="564"/>
        <end position="583"/>
    </location>
</feature>
<dbReference type="AlphaFoldDB" id="A0A409WJY3"/>
<feature type="compositionally biased region" description="Basic residues" evidence="2">
    <location>
        <begin position="400"/>
        <end position="418"/>
    </location>
</feature>
<feature type="compositionally biased region" description="Low complexity" evidence="2">
    <location>
        <begin position="346"/>
        <end position="367"/>
    </location>
</feature>
<evidence type="ECO:0000313" key="4">
    <source>
        <dbReference type="Proteomes" id="UP000284706"/>
    </source>
</evidence>
<reference evidence="3 4" key="1">
    <citation type="journal article" date="2018" name="Evol. Lett.">
        <title>Horizontal gene cluster transfer increased hallucinogenic mushroom diversity.</title>
        <authorList>
            <person name="Reynolds H.T."/>
            <person name="Vijayakumar V."/>
            <person name="Gluck-Thaler E."/>
            <person name="Korotkin H.B."/>
            <person name="Matheny P.B."/>
            <person name="Slot J.C."/>
        </authorList>
    </citation>
    <scope>NUCLEOTIDE SEQUENCE [LARGE SCALE GENOMIC DNA]</scope>
    <source>
        <strain evidence="3 4">SRW20</strain>
    </source>
</reference>
<keyword evidence="4" id="KW-1185">Reference proteome</keyword>
<keyword evidence="1" id="KW-0175">Coiled coil</keyword>
<feature type="region of interest" description="Disordered" evidence="2">
    <location>
        <begin position="178"/>
        <end position="312"/>
    </location>
</feature>
<evidence type="ECO:0000256" key="2">
    <source>
        <dbReference type="SAM" id="MobiDB-lite"/>
    </source>
</evidence>
<feature type="compositionally biased region" description="Low complexity" evidence="2">
    <location>
        <begin position="541"/>
        <end position="551"/>
    </location>
</feature>
<comment type="caution">
    <text evidence="3">The sequence shown here is derived from an EMBL/GenBank/DDBJ whole genome shotgun (WGS) entry which is preliminary data.</text>
</comment>
<gene>
    <name evidence="3" type="ORF">CVT26_011876</name>
</gene>
<feature type="coiled-coil region" evidence="1">
    <location>
        <begin position="47"/>
        <end position="74"/>
    </location>
</feature>
<proteinExistence type="predicted"/>
<feature type="compositionally biased region" description="Basic and acidic residues" evidence="2">
    <location>
        <begin position="1"/>
        <end position="11"/>
    </location>
</feature>
<dbReference type="STRING" id="231916.A0A409WJY3"/>
<feature type="compositionally biased region" description="Low complexity" evidence="2">
    <location>
        <begin position="12"/>
        <end position="26"/>
    </location>
</feature>
<feature type="compositionally biased region" description="Polar residues" evidence="2">
    <location>
        <begin position="494"/>
        <end position="530"/>
    </location>
</feature>
<feature type="region of interest" description="Disordered" evidence="2">
    <location>
        <begin position="1"/>
        <end position="40"/>
    </location>
</feature>
<dbReference type="EMBL" id="NHYE01005035">
    <property type="protein sequence ID" value="PPQ78825.1"/>
    <property type="molecule type" value="Genomic_DNA"/>
</dbReference>
<dbReference type="OrthoDB" id="2162994at2759"/>
<feature type="region of interest" description="Disordered" evidence="2">
    <location>
        <begin position="79"/>
        <end position="113"/>
    </location>
</feature>
<feature type="compositionally biased region" description="Gly residues" evidence="2">
    <location>
        <begin position="211"/>
        <end position="227"/>
    </location>
</feature>
<protein>
    <submittedName>
        <fullName evidence="3">Uncharacterized protein</fullName>
    </submittedName>
</protein>